<keyword evidence="9" id="KW-0234">DNA repair</keyword>
<keyword evidence="6" id="KW-0378">Hydrolase</keyword>
<dbReference type="Proteomes" id="UP000078292">
    <property type="component" value="Unassembled WGS sequence"/>
</dbReference>
<reference evidence="16 17" key="1">
    <citation type="submission" date="2016-04" db="EMBL/GenBank/DDBJ databases">
        <title>First whole genome shotgun sequence of the bacterium Enteractinococcus sp. strain UASWS1574.</title>
        <authorList>
            <person name="Crovadore J."/>
            <person name="Chablais R."/>
            <person name="Lefort F."/>
        </authorList>
    </citation>
    <scope>NUCLEOTIDE SEQUENCE [LARGE SCALE GENOMIC DNA]</scope>
    <source>
        <strain evidence="16 17">UASWS1574</strain>
    </source>
</reference>
<evidence type="ECO:0000256" key="9">
    <source>
        <dbReference type="ARBA" id="ARBA00023204"/>
    </source>
</evidence>
<dbReference type="SUPFAM" id="SSF57716">
    <property type="entry name" value="Glucocorticoid receptor-like (DNA-binding domain)"/>
    <property type="match status" value="1"/>
</dbReference>
<comment type="similarity">
    <text evidence="1">Belongs to the FPG family.</text>
</comment>
<feature type="domain" description="Formamidopyrimidine-DNA glycosylase catalytic" evidence="15">
    <location>
        <begin position="2"/>
        <end position="105"/>
    </location>
</feature>
<evidence type="ECO:0000256" key="3">
    <source>
        <dbReference type="ARBA" id="ARBA00022723"/>
    </source>
</evidence>
<dbReference type="STRING" id="1837282.A6F49_12840"/>
<gene>
    <name evidence="16" type="ORF">A6F49_12840</name>
</gene>
<dbReference type="RefSeq" id="WP_043056781.1">
    <property type="nucleotide sequence ID" value="NZ_LXEY01000020.1"/>
</dbReference>
<evidence type="ECO:0000256" key="10">
    <source>
        <dbReference type="ARBA" id="ARBA00023239"/>
    </source>
</evidence>
<dbReference type="InterPro" id="IPR035937">
    <property type="entry name" value="FPG_N"/>
</dbReference>
<dbReference type="Pfam" id="PF01149">
    <property type="entry name" value="Fapy_DNA_glyco"/>
    <property type="match status" value="1"/>
</dbReference>
<accession>A0A1B7LYA5</accession>
<evidence type="ECO:0000256" key="8">
    <source>
        <dbReference type="ARBA" id="ARBA00023125"/>
    </source>
</evidence>
<keyword evidence="17" id="KW-1185">Reference proteome</keyword>
<evidence type="ECO:0000313" key="16">
    <source>
        <dbReference type="EMBL" id="OAV60258.1"/>
    </source>
</evidence>
<protein>
    <recommendedName>
        <fullName evidence="2">DNA-(apurinic or apyrimidinic site) lyase</fullName>
        <ecNumber evidence="2">4.2.99.18</ecNumber>
    </recommendedName>
</protein>
<dbReference type="GO" id="GO:0000703">
    <property type="term" value="F:oxidized pyrimidine nucleobase lesion DNA N-glycosylase activity"/>
    <property type="evidence" value="ECO:0007669"/>
    <property type="project" value="TreeGrafter"/>
</dbReference>
<keyword evidence="11" id="KW-0511">Multifunctional enzyme</keyword>
<dbReference type="EC" id="4.2.99.18" evidence="2"/>
<keyword evidence="5 13" id="KW-0863">Zinc-finger</keyword>
<keyword evidence="7" id="KW-0862">Zinc</keyword>
<dbReference type="Pfam" id="PF06831">
    <property type="entry name" value="H2TH"/>
    <property type="match status" value="1"/>
</dbReference>
<evidence type="ECO:0000256" key="7">
    <source>
        <dbReference type="ARBA" id="ARBA00022833"/>
    </source>
</evidence>
<keyword evidence="3" id="KW-0479">Metal-binding</keyword>
<evidence type="ECO:0000256" key="2">
    <source>
        <dbReference type="ARBA" id="ARBA00012720"/>
    </source>
</evidence>
<dbReference type="PROSITE" id="PS51066">
    <property type="entry name" value="ZF_FPG_2"/>
    <property type="match status" value="1"/>
</dbReference>
<dbReference type="PANTHER" id="PTHR42697">
    <property type="entry name" value="ENDONUCLEASE 8"/>
    <property type="match status" value="1"/>
</dbReference>
<dbReference type="SUPFAM" id="SSF46946">
    <property type="entry name" value="S13-like H2TH domain"/>
    <property type="match status" value="1"/>
</dbReference>
<dbReference type="InterPro" id="IPR012319">
    <property type="entry name" value="FPG_cat"/>
</dbReference>
<evidence type="ECO:0000256" key="11">
    <source>
        <dbReference type="ARBA" id="ARBA00023268"/>
    </source>
</evidence>
<dbReference type="GO" id="GO:0003684">
    <property type="term" value="F:damaged DNA binding"/>
    <property type="evidence" value="ECO:0007669"/>
    <property type="project" value="InterPro"/>
</dbReference>
<dbReference type="GO" id="GO:0008270">
    <property type="term" value="F:zinc ion binding"/>
    <property type="evidence" value="ECO:0007669"/>
    <property type="project" value="UniProtKB-KW"/>
</dbReference>
<evidence type="ECO:0000256" key="1">
    <source>
        <dbReference type="ARBA" id="ARBA00009409"/>
    </source>
</evidence>
<proteinExistence type="inferred from homology"/>
<sequence>MPEGDSLVRLAHRLRPVMQDQVIQRSDFRVPHLATVDLAGWFVVDIRTDAKYLSVTIAADANRTDGSQHLVIVSHLGMDGAWHIDTRPSYRTRCILAFEEHTVVGNSLAKLEMFSPEEARQYLAFLGPDLLDEAWNDPTQYDHLVTQSLHNFRAAQDQPIATALLDQRLVSGIGNIYRCEVLLLAGINPHRRVSELSNEQLIGLVLLARELMGINVPPRAPKRARRRTVDVRPDEHAPFGVRVATAVEQARAQTDRRRARNDPNFWVYGRERQGCLRCGGPVRLEKLGPSADTERDLYWCPNCQRG</sequence>
<evidence type="ECO:0000259" key="14">
    <source>
        <dbReference type="PROSITE" id="PS51066"/>
    </source>
</evidence>
<dbReference type="GO" id="GO:0140078">
    <property type="term" value="F:class I DNA-(apurinic or apyrimidinic site) endonuclease activity"/>
    <property type="evidence" value="ECO:0007669"/>
    <property type="project" value="UniProtKB-EC"/>
</dbReference>
<dbReference type="InterPro" id="IPR010979">
    <property type="entry name" value="Ribosomal_uS13-like_H2TH"/>
</dbReference>
<dbReference type="PROSITE" id="PS51068">
    <property type="entry name" value="FPG_CAT"/>
    <property type="match status" value="1"/>
</dbReference>
<evidence type="ECO:0000256" key="13">
    <source>
        <dbReference type="PROSITE-ProRule" id="PRU00391"/>
    </source>
</evidence>
<evidence type="ECO:0000256" key="12">
    <source>
        <dbReference type="ARBA" id="ARBA00023295"/>
    </source>
</evidence>
<evidence type="ECO:0000259" key="15">
    <source>
        <dbReference type="PROSITE" id="PS51068"/>
    </source>
</evidence>
<dbReference type="InterPro" id="IPR000214">
    <property type="entry name" value="Znf_DNA_glyclase/AP_lyase"/>
</dbReference>
<dbReference type="SMART" id="SM00898">
    <property type="entry name" value="Fapy_DNA_glyco"/>
    <property type="match status" value="1"/>
</dbReference>
<dbReference type="Gene3D" id="3.20.190.10">
    <property type="entry name" value="MutM-like, N-terminal"/>
    <property type="match status" value="1"/>
</dbReference>
<keyword evidence="10" id="KW-0456">Lyase</keyword>
<evidence type="ECO:0000256" key="5">
    <source>
        <dbReference type="ARBA" id="ARBA00022771"/>
    </source>
</evidence>
<dbReference type="GO" id="GO:0006284">
    <property type="term" value="P:base-excision repair"/>
    <property type="evidence" value="ECO:0007669"/>
    <property type="project" value="InterPro"/>
</dbReference>
<name>A0A1B7LYA5_9MICC</name>
<dbReference type="AlphaFoldDB" id="A0A1B7LYA5"/>
<dbReference type="SUPFAM" id="SSF81624">
    <property type="entry name" value="N-terminal domain of MutM-like DNA repair proteins"/>
    <property type="match status" value="1"/>
</dbReference>
<dbReference type="Gene3D" id="1.10.8.50">
    <property type="match status" value="1"/>
</dbReference>
<keyword evidence="12" id="KW-0326">Glycosidase</keyword>
<evidence type="ECO:0000313" key="17">
    <source>
        <dbReference type="Proteomes" id="UP000078292"/>
    </source>
</evidence>
<comment type="caution">
    <text evidence="16">The sequence shown here is derived from an EMBL/GenBank/DDBJ whole genome shotgun (WGS) entry which is preliminary data.</text>
</comment>
<feature type="domain" description="FPG-type" evidence="14">
    <location>
        <begin position="266"/>
        <end position="305"/>
    </location>
</feature>
<evidence type="ECO:0000256" key="4">
    <source>
        <dbReference type="ARBA" id="ARBA00022763"/>
    </source>
</evidence>
<dbReference type="PANTHER" id="PTHR42697:SF1">
    <property type="entry name" value="ENDONUCLEASE 8"/>
    <property type="match status" value="1"/>
</dbReference>
<dbReference type="EMBL" id="LXEY01000020">
    <property type="protein sequence ID" value="OAV60258.1"/>
    <property type="molecule type" value="Genomic_DNA"/>
</dbReference>
<organism evidence="16 17">
    <name type="scientific">Enteractinococcus helveticum</name>
    <dbReference type="NCBI Taxonomy" id="1837282"/>
    <lineage>
        <taxon>Bacteria</taxon>
        <taxon>Bacillati</taxon>
        <taxon>Actinomycetota</taxon>
        <taxon>Actinomycetes</taxon>
        <taxon>Micrococcales</taxon>
        <taxon>Micrococcaceae</taxon>
    </lineage>
</organism>
<dbReference type="InterPro" id="IPR015886">
    <property type="entry name" value="H2TH_FPG"/>
</dbReference>
<keyword evidence="8" id="KW-0238">DNA-binding</keyword>
<dbReference type="SMART" id="SM01232">
    <property type="entry name" value="H2TH"/>
    <property type="match status" value="1"/>
</dbReference>
<dbReference type="OrthoDB" id="9800855at2"/>
<evidence type="ECO:0000256" key="6">
    <source>
        <dbReference type="ARBA" id="ARBA00022801"/>
    </source>
</evidence>
<keyword evidence="4" id="KW-0227">DNA damage</keyword>